<dbReference type="EMBL" id="CP059567">
    <property type="protein sequence ID" value="QMT39768.1"/>
    <property type="molecule type" value="Genomic_DNA"/>
</dbReference>
<name>A0A7D7S6J2_9NEIS</name>
<comment type="similarity">
    <text evidence="1">Belongs to the bactofilin family.</text>
</comment>
<evidence type="ECO:0000313" key="4">
    <source>
        <dbReference type="Proteomes" id="UP000514752"/>
    </source>
</evidence>
<evidence type="ECO:0000256" key="2">
    <source>
        <dbReference type="SAM" id="MobiDB-lite"/>
    </source>
</evidence>
<feature type="compositionally biased region" description="Basic and acidic residues" evidence="2">
    <location>
        <begin position="130"/>
        <end position="143"/>
    </location>
</feature>
<dbReference type="PANTHER" id="PTHR35024:SF4">
    <property type="entry name" value="POLYMER-FORMING CYTOSKELETAL PROTEIN"/>
    <property type="match status" value="1"/>
</dbReference>
<reference evidence="3 4" key="1">
    <citation type="submission" date="2020-07" db="EMBL/GenBank/DDBJ databases">
        <title>Genomic diversity of species in the Neisseriaceae family.</title>
        <authorList>
            <person name="Vincent A.T."/>
            <person name="Bernet E."/>
            <person name="Veyrier F.J."/>
        </authorList>
    </citation>
    <scope>NUCLEOTIDE SEQUENCE [LARGE SCALE GENOMIC DNA]</scope>
    <source>
        <strain evidence="3 4">DSM 22244</strain>
    </source>
</reference>
<organism evidence="3 4">
    <name type="scientific">Neisseria shayeganii</name>
    <dbReference type="NCBI Taxonomy" id="607712"/>
    <lineage>
        <taxon>Bacteria</taxon>
        <taxon>Pseudomonadati</taxon>
        <taxon>Pseudomonadota</taxon>
        <taxon>Betaproteobacteria</taxon>
        <taxon>Neisseriales</taxon>
        <taxon>Neisseriaceae</taxon>
        <taxon>Neisseria</taxon>
    </lineage>
</organism>
<dbReference type="AlphaFoldDB" id="A0A7D7S6J2"/>
<sequence>MMFHSKGKKELPVAVDAIDTIIGAQCRIQGDVLSQQSVKIDGAVAGNVQAGGMVIIGEAGAVCGDIRCGELMVFGRVEGLVEVNKLQLKATAHVAGNIRTQTLLVEEGAVYAGDIRMEQAASGAPLPLENKSDAERGADPVSA</sequence>
<dbReference type="Proteomes" id="UP000514752">
    <property type="component" value="Chromosome"/>
</dbReference>
<dbReference type="KEGG" id="nsg:H3L94_07780"/>
<protein>
    <submittedName>
        <fullName evidence="3">Polymer-forming cytoskeletal protein</fullName>
    </submittedName>
</protein>
<accession>A0A7D7S6J2</accession>
<evidence type="ECO:0000313" key="3">
    <source>
        <dbReference type="EMBL" id="QMT39768.1"/>
    </source>
</evidence>
<proteinExistence type="inferred from homology"/>
<dbReference type="Pfam" id="PF04519">
    <property type="entry name" value="Bactofilin"/>
    <property type="match status" value="1"/>
</dbReference>
<dbReference type="RefSeq" id="WP_182121554.1">
    <property type="nucleotide sequence ID" value="NZ_CP059567.1"/>
</dbReference>
<dbReference type="PANTHER" id="PTHR35024">
    <property type="entry name" value="HYPOTHETICAL CYTOSOLIC PROTEIN"/>
    <property type="match status" value="1"/>
</dbReference>
<gene>
    <name evidence="3" type="ORF">H3L94_07780</name>
</gene>
<evidence type="ECO:0000256" key="1">
    <source>
        <dbReference type="ARBA" id="ARBA00044755"/>
    </source>
</evidence>
<feature type="region of interest" description="Disordered" evidence="2">
    <location>
        <begin position="122"/>
        <end position="143"/>
    </location>
</feature>
<dbReference type="InterPro" id="IPR007607">
    <property type="entry name" value="BacA/B"/>
</dbReference>